<dbReference type="GO" id="GO:0007165">
    <property type="term" value="P:signal transduction"/>
    <property type="evidence" value="ECO:0007669"/>
    <property type="project" value="TreeGrafter"/>
</dbReference>
<proteinExistence type="inferred from homology"/>
<dbReference type="PANTHER" id="PTHR10165">
    <property type="entry name" value="LIPID PHOSPHATE PHOSPHATASE"/>
    <property type="match status" value="1"/>
</dbReference>
<feature type="transmembrane region" description="Helical" evidence="6">
    <location>
        <begin position="51"/>
        <end position="72"/>
    </location>
</feature>
<dbReference type="SUPFAM" id="SSF48317">
    <property type="entry name" value="Acid phosphatase/Vanadium-dependent haloperoxidase"/>
    <property type="match status" value="1"/>
</dbReference>
<feature type="transmembrane region" description="Helical" evidence="6">
    <location>
        <begin position="144"/>
        <end position="163"/>
    </location>
</feature>
<keyword evidence="9" id="KW-1185">Reference proteome</keyword>
<feature type="domain" description="Phosphatidic acid phosphatase type 2/haloperoxidase" evidence="7">
    <location>
        <begin position="146"/>
        <end position="292"/>
    </location>
</feature>
<keyword evidence="5 6" id="KW-0472">Membrane</keyword>
<protein>
    <recommendedName>
        <fullName evidence="7">Phosphatidic acid phosphatase type 2/haloperoxidase domain-containing protein</fullName>
    </recommendedName>
</protein>
<dbReference type="GO" id="GO:0006644">
    <property type="term" value="P:phospholipid metabolic process"/>
    <property type="evidence" value="ECO:0007669"/>
    <property type="project" value="InterPro"/>
</dbReference>
<organism evidence="8 9">
    <name type="scientific">Pieris brassicae</name>
    <name type="common">White butterfly</name>
    <name type="synonym">Large white butterfly</name>
    <dbReference type="NCBI Taxonomy" id="7116"/>
    <lineage>
        <taxon>Eukaryota</taxon>
        <taxon>Metazoa</taxon>
        <taxon>Ecdysozoa</taxon>
        <taxon>Arthropoda</taxon>
        <taxon>Hexapoda</taxon>
        <taxon>Insecta</taxon>
        <taxon>Pterygota</taxon>
        <taxon>Neoptera</taxon>
        <taxon>Endopterygota</taxon>
        <taxon>Lepidoptera</taxon>
        <taxon>Glossata</taxon>
        <taxon>Ditrysia</taxon>
        <taxon>Papilionoidea</taxon>
        <taxon>Pieridae</taxon>
        <taxon>Pierinae</taxon>
        <taxon>Pieris</taxon>
    </lineage>
</organism>
<evidence type="ECO:0000256" key="3">
    <source>
        <dbReference type="ARBA" id="ARBA00022692"/>
    </source>
</evidence>
<evidence type="ECO:0000256" key="2">
    <source>
        <dbReference type="ARBA" id="ARBA00008816"/>
    </source>
</evidence>
<dbReference type="Proteomes" id="UP001152562">
    <property type="component" value="Unassembled WGS sequence"/>
</dbReference>
<dbReference type="GO" id="GO:0005886">
    <property type="term" value="C:plasma membrane"/>
    <property type="evidence" value="ECO:0007669"/>
    <property type="project" value="TreeGrafter"/>
</dbReference>
<dbReference type="InterPro" id="IPR043216">
    <property type="entry name" value="PAP-like"/>
</dbReference>
<keyword evidence="4 6" id="KW-1133">Transmembrane helix</keyword>
<name>A0A9P0TPF1_PIEBR</name>
<evidence type="ECO:0000256" key="5">
    <source>
        <dbReference type="ARBA" id="ARBA00023136"/>
    </source>
</evidence>
<gene>
    <name evidence="8" type="ORF">PIBRA_LOCUS8918</name>
</gene>
<evidence type="ECO:0000313" key="8">
    <source>
        <dbReference type="EMBL" id="CAH4032540.1"/>
    </source>
</evidence>
<feature type="transmembrane region" description="Helical" evidence="6">
    <location>
        <begin position="245"/>
        <end position="267"/>
    </location>
</feature>
<comment type="subcellular location">
    <subcellularLocation>
        <location evidence="1">Membrane</location>
        <topology evidence="1">Multi-pass membrane protein</topology>
    </subcellularLocation>
</comment>
<comment type="similarity">
    <text evidence="2">Belongs to the PA-phosphatase related phosphoesterase family.</text>
</comment>
<feature type="transmembrane region" description="Helical" evidence="6">
    <location>
        <begin position="214"/>
        <end position="233"/>
    </location>
</feature>
<dbReference type="PANTHER" id="PTHR10165:SF103">
    <property type="entry name" value="PHOSPHOLIPID PHOSPHATASE HOMOLOG 1.2 HOMOLOG"/>
    <property type="match status" value="1"/>
</dbReference>
<feature type="transmembrane region" description="Helical" evidence="6">
    <location>
        <begin position="273"/>
        <end position="296"/>
    </location>
</feature>
<keyword evidence="3 6" id="KW-0812">Transmembrane</keyword>
<feature type="transmembrane region" description="Helical" evidence="6">
    <location>
        <begin position="100"/>
        <end position="124"/>
    </location>
</feature>
<dbReference type="Pfam" id="PF01569">
    <property type="entry name" value="PAP2"/>
    <property type="match status" value="1"/>
</dbReference>
<reference evidence="8" key="1">
    <citation type="submission" date="2022-05" db="EMBL/GenBank/DDBJ databases">
        <authorList>
            <person name="Okamura Y."/>
        </authorList>
    </citation>
    <scope>NUCLEOTIDE SEQUENCE</scope>
</reference>
<dbReference type="GO" id="GO:0008195">
    <property type="term" value="F:phosphatidate phosphatase activity"/>
    <property type="evidence" value="ECO:0007669"/>
    <property type="project" value="TreeGrafter"/>
</dbReference>
<dbReference type="Gene3D" id="1.20.144.10">
    <property type="entry name" value="Phosphatidic acid phosphatase type 2/haloperoxidase"/>
    <property type="match status" value="1"/>
</dbReference>
<dbReference type="InterPro" id="IPR000326">
    <property type="entry name" value="PAP2/HPO"/>
</dbReference>
<dbReference type="AlphaFoldDB" id="A0A9P0TPF1"/>
<dbReference type="EMBL" id="CALOZG010000029">
    <property type="protein sequence ID" value="CAH4032540.1"/>
    <property type="molecule type" value="Genomic_DNA"/>
</dbReference>
<sequence length="322" mass="36603">MGALDCVASNKISSSSTEVFTATMNSQTSLEKDQKEQDNQLIERRCGNRSIWWTLAVDIPLLTLVCLIVGLFELGVIPHHKNGFFCNDPALSFPFTGDTVSFSVIVSSIIFPPFVLIFITEYVFHKSTYNTRTKLRHVARNTLYMYRSYSYGLFFNLGLVEVMKGLTGSPRPSFFDICEPDTAKTCNGSEYVATFQCTSKKYSAWYQTDSYHSFPSGHTSLSIYCGLFMAWYLQKRAFDWRHRTVFFVPVLQMTCVTYAAICSLTRITDHRHHWWDVLTGAVIGLATVCYTVTVLCRNFKTSNLEDKAMTESQNTVQTALFV</sequence>
<evidence type="ECO:0000256" key="1">
    <source>
        <dbReference type="ARBA" id="ARBA00004141"/>
    </source>
</evidence>
<dbReference type="GO" id="GO:0046839">
    <property type="term" value="P:phospholipid dephosphorylation"/>
    <property type="evidence" value="ECO:0007669"/>
    <property type="project" value="TreeGrafter"/>
</dbReference>
<comment type="caution">
    <text evidence="8">The sequence shown here is derived from an EMBL/GenBank/DDBJ whole genome shotgun (WGS) entry which is preliminary data.</text>
</comment>
<evidence type="ECO:0000256" key="4">
    <source>
        <dbReference type="ARBA" id="ARBA00022989"/>
    </source>
</evidence>
<dbReference type="InterPro" id="IPR036938">
    <property type="entry name" value="PAP2/HPO_sf"/>
</dbReference>
<evidence type="ECO:0000256" key="6">
    <source>
        <dbReference type="SAM" id="Phobius"/>
    </source>
</evidence>
<evidence type="ECO:0000259" key="7">
    <source>
        <dbReference type="SMART" id="SM00014"/>
    </source>
</evidence>
<dbReference type="OrthoDB" id="8907274at2759"/>
<evidence type="ECO:0000313" key="9">
    <source>
        <dbReference type="Proteomes" id="UP001152562"/>
    </source>
</evidence>
<dbReference type="SMART" id="SM00014">
    <property type="entry name" value="acidPPc"/>
    <property type="match status" value="1"/>
</dbReference>
<accession>A0A9P0TPF1</accession>